<keyword evidence="2" id="KW-1185">Reference proteome</keyword>
<protein>
    <submittedName>
        <fullName evidence="1">Uncharacterized protein</fullName>
    </submittedName>
</protein>
<accession>Q2K992</accession>
<name>Q2K992_RHIEC</name>
<dbReference type="KEGG" id="ret:RHE_CH01799"/>
<dbReference type="Proteomes" id="UP000001936">
    <property type="component" value="Chromosome"/>
</dbReference>
<organism evidence="1 2">
    <name type="scientific">Rhizobium etli (strain ATCC 51251 / DSM 11541 / JCM 21823 / NBRC 15573 / CFN 42)</name>
    <dbReference type="NCBI Taxonomy" id="347834"/>
    <lineage>
        <taxon>Bacteria</taxon>
        <taxon>Pseudomonadati</taxon>
        <taxon>Pseudomonadota</taxon>
        <taxon>Alphaproteobacteria</taxon>
        <taxon>Hyphomicrobiales</taxon>
        <taxon>Rhizobiaceae</taxon>
        <taxon>Rhizobium/Agrobacterium group</taxon>
        <taxon>Rhizobium</taxon>
    </lineage>
</organism>
<evidence type="ECO:0000313" key="2">
    <source>
        <dbReference type="Proteomes" id="UP000001936"/>
    </source>
</evidence>
<gene>
    <name evidence="1" type="ordered locus">RHE_CH01799</name>
</gene>
<dbReference type="AlphaFoldDB" id="Q2K992"/>
<proteinExistence type="predicted"/>
<dbReference type="HOGENOM" id="CLU_2289337_0_0_5"/>
<reference evidence="1 2" key="1">
    <citation type="journal article" date="2006" name="Proc. Natl. Acad. Sci. U.S.A.">
        <title>The partitioned Rhizobium etli genome: genetic and metabolic redundancy in seven interacting replicons.</title>
        <authorList>
            <person name="Gonzalez V."/>
            <person name="Santamaria R.I."/>
            <person name="Bustos P."/>
            <person name="Hernandez-Gonzalez I."/>
            <person name="Medrano-Soto A."/>
            <person name="Moreno-Hagelsieb G."/>
            <person name="Janga S.C."/>
            <person name="Ramirez M.A."/>
            <person name="Jimenez-Jacinto V."/>
            <person name="Collado-Vides J."/>
            <person name="Davila G."/>
        </authorList>
    </citation>
    <scope>NUCLEOTIDE SEQUENCE [LARGE SCALE GENOMIC DNA]</scope>
    <source>
        <strain evidence="2">ATCC 51251 / DSM 11541 / JCM 21823 / NBRC 15573 / CFN 42</strain>
    </source>
</reference>
<sequence>MLPFRFRRRGDQGARGRYRDDVSWPFKTCPFTCDGAAHVLISQGKLKSQMMAIQQQRRNGGTDVPLVKSDNCVDFFSQCFFCQFLGCLRTHDLDLLQSFQPDFHLPPP</sequence>
<dbReference type="EMBL" id="CP000133">
    <property type="protein sequence ID" value="ABC90594.1"/>
    <property type="molecule type" value="Genomic_DNA"/>
</dbReference>
<evidence type="ECO:0000313" key="1">
    <source>
        <dbReference type="EMBL" id="ABC90594.1"/>
    </source>
</evidence>